<dbReference type="SUPFAM" id="SSF159006">
    <property type="entry name" value="YopX-like"/>
    <property type="match status" value="1"/>
</dbReference>
<dbReference type="AlphaFoldDB" id="A0A564TRM3"/>
<dbReference type="Pfam" id="PF09643">
    <property type="entry name" value="YopX"/>
    <property type="match status" value="1"/>
</dbReference>
<dbReference type="EMBL" id="CABHNJ010000033">
    <property type="protein sequence ID" value="VUX09875.1"/>
    <property type="molecule type" value="Genomic_DNA"/>
</dbReference>
<dbReference type="InterPro" id="IPR010024">
    <property type="entry name" value="CHP16711"/>
</dbReference>
<dbReference type="Gene3D" id="2.30.30.290">
    <property type="entry name" value="YopX-like domains"/>
    <property type="match status" value="1"/>
</dbReference>
<dbReference type="InterPro" id="IPR019096">
    <property type="entry name" value="YopX_protein"/>
</dbReference>
<evidence type="ECO:0000313" key="3">
    <source>
        <dbReference type="Proteomes" id="UP000380217"/>
    </source>
</evidence>
<proteinExistence type="predicted"/>
<accession>A0A564TRM3</accession>
<evidence type="ECO:0000313" key="2">
    <source>
        <dbReference type="EMBL" id="VUX09875.1"/>
    </source>
</evidence>
<name>A0A564TRM3_STRVE</name>
<evidence type="ECO:0000259" key="1">
    <source>
        <dbReference type="Pfam" id="PF09643"/>
    </source>
</evidence>
<feature type="domain" description="YopX protein" evidence="1">
    <location>
        <begin position="5"/>
        <end position="125"/>
    </location>
</feature>
<organism evidence="2 3">
    <name type="scientific">Streptococcus vestibularis</name>
    <dbReference type="NCBI Taxonomy" id="1343"/>
    <lineage>
        <taxon>Bacteria</taxon>
        <taxon>Bacillati</taxon>
        <taxon>Bacillota</taxon>
        <taxon>Bacilli</taxon>
        <taxon>Lactobacillales</taxon>
        <taxon>Streptococcaceae</taxon>
        <taxon>Streptococcus</taxon>
    </lineage>
</organism>
<dbReference type="Proteomes" id="UP000380217">
    <property type="component" value="Unassembled WGS sequence"/>
</dbReference>
<sequence length="144" mass="16507">MIPRYRAWDKIHKTMYKADDVKYIDIEKNQIYVKTPSSEQLNCYSLRDVDAMHSTGFTDKDGKCIFRGDIVVAETVLFAGVIGIDQDLGAYVVRFIGYKHFKRLRDVASSVVVIGNIYENPELLEVRTWLSINMLDCPKSCFNG</sequence>
<reference evidence="2 3" key="1">
    <citation type="submission" date="2019-07" db="EMBL/GenBank/DDBJ databases">
        <authorList>
            <person name="Hibberd C M."/>
            <person name="Gehrig L. J."/>
            <person name="Chang H.-W."/>
            <person name="Venkatesh S."/>
        </authorList>
    </citation>
    <scope>NUCLEOTIDE SEQUENCE [LARGE SCALE GENOMIC DNA]</scope>
    <source>
        <strain evidence="2">Streptococcus_salivarius_SS_Bg39</strain>
    </source>
</reference>
<dbReference type="RefSeq" id="WP_154864942.1">
    <property type="nucleotide sequence ID" value="NZ_CABHNJ010000033.1"/>
</dbReference>
<gene>
    <name evidence="2" type="ORF">SSSS39_00146</name>
</gene>
<protein>
    <submittedName>
        <fullName evidence="2">YopX protein</fullName>
    </submittedName>
</protein>
<dbReference type="InterPro" id="IPR023385">
    <property type="entry name" value="YopX-like_C"/>
</dbReference>
<dbReference type="NCBIfam" id="TIGR01671">
    <property type="entry name" value="phage_TIGR01671"/>
    <property type="match status" value="1"/>
</dbReference>